<dbReference type="GO" id="GO:0016020">
    <property type="term" value="C:membrane"/>
    <property type="evidence" value="ECO:0007669"/>
    <property type="project" value="UniProtKB-SubCell"/>
</dbReference>
<dbReference type="EMBL" id="QQZZ01000144">
    <property type="protein sequence ID" value="RMZ39268.1"/>
    <property type="molecule type" value="Genomic_DNA"/>
</dbReference>
<dbReference type="InterPro" id="IPR052337">
    <property type="entry name" value="SAT4-like"/>
</dbReference>
<keyword evidence="2 6" id="KW-0812">Transmembrane</keyword>
<evidence type="ECO:0000256" key="3">
    <source>
        <dbReference type="ARBA" id="ARBA00022989"/>
    </source>
</evidence>
<accession>A0AB74BY26</accession>
<evidence type="ECO:0000313" key="8">
    <source>
        <dbReference type="EMBL" id="RMZ39268.1"/>
    </source>
</evidence>
<evidence type="ECO:0000259" key="7">
    <source>
        <dbReference type="Pfam" id="PF20684"/>
    </source>
</evidence>
<gene>
    <name evidence="8" type="ORF">CA14_003593</name>
</gene>
<name>A0AB74BY26_ASPFL</name>
<dbReference type="PANTHER" id="PTHR33048">
    <property type="entry name" value="PTH11-LIKE INTEGRAL MEMBRANE PROTEIN (AFU_ORTHOLOGUE AFUA_5G11245)"/>
    <property type="match status" value="1"/>
</dbReference>
<reference evidence="8 9" key="1">
    <citation type="submission" date="2018-07" db="EMBL/GenBank/DDBJ databases">
        <title>Identification of spontaneous genetic mutation associated with occurrence of a yellow conidial color mutant of Aspergillus flavus.</title>
        <authorList>
            <person name="Chang P.-K."/>
            <person name="Mack B.M."/>
            <person name="Scharfenstein L."/>
            <person name="Gilbert M.K."/>
        </authorList>
    </citation>
    <scope>NUCLEOTIDE SEQUENCE [LARGE SCALE GENOMIC DNA]</scope>
    <source>
        <strain evidence="8 9">CA14</strain>
    </source>
</reference>
<keyword evidence="4 6" id="KW-0472">Membrane</keyword>
<feature type="transmembrane region" description="Helical" evidence="6">
    <location>
        <begin position="201"/>
        <end position="230"/>
    </location>
</feature>
<feature type="transmembrane region" description="Helical" evidence="6">
    <location>
        <begin position="166"/>
        <end position="189"/>
    </location>
</feature>
<dbReference type="AlphaFoldDB" id="A0AB74BY26"/>
<organism evidence="8 9">
    <name type="scientific">Aspergillus flavus</name>
    <dbReference type="NCBI Taxonomy" id="5059"/>
    <lineage>
        <taxon>Eukaryota</taxon>
        <taxon>Fungi</taxon>
        <taxon>Dikarya</taxon>
        <taxon>Ascomycota</taxon>
        <taxon>Pezizomycotina</taxon>
        <taxon>Eurotiomycetes</taxon>
        <taxon>Eurotiomycetidae</taxon>
        <taxon>Eurotiales</taxon>
        <taxon>Aspergillaceae</taxon>
        <taxon>Aspergillus</taxon>
        <taxon>Aspergillus subgen. Circumdati</taxon>
    </lineage>
</organism>
<dbReference type="Proteomes" id="UP000275480">
    <property type="component" value="Unassembled WGS sequence"/>
</dbReference>
<feature type="transmembrane region" description="Helical" evidence="6">
    <location>
        <begin position="285"/>
        <end position="313"/>
    </location>
</feature>
<dbReference type="Pfam" id="PF20684">
    <property type="entry name" value="Fung_rhodopsin"/>
    <property type="match status" value="1"/>
</dbReference>
<evidence type="ECO:0000256" key="5">
    <source>
        <dbReference type="ARBA" id="ARBA00038359"/>
    </source>
</evidence>
<evidence type="ECO:0000256" key="4">
    <source>
        <dbReference type="ARBA" id="ARBA00023136"/>
    </source>
</evidence>
<evidence type="ECO:0000256" key="2">
    <source>
        <dbReference type="ARBA" id="ARBA00022692"/>
    </source>
</evidence>
<protein>
    <recommendedName>
        <fullName evidence="7">Rhodopsin domain-containing protein</fullName>
    </recommendedName>
</protein>
<comment type="caution">
    <text evidence="8">The sequence shown here is derived from an EMBL/GenBank/DDBJ whole genome shotgun (WGS) entry which is preliminary data.</text>
</comment>
<feature type="transmembrane region" description="Helical" evidence="6">
    <location>
        <begin position="63"/>
        <end position="90"/>
    </location>
</feature>
<evidence type="ECO:0000313" key="9">
    <source>
        <dbReference type="Proteomes" id="UP000275480"/>
    </source>
</evidence>
<proteinExistence type="inferred from homology"/>
<evidence type="ECO:0000256" key="6">
    <source>
        <dbReference type="SAM" id="Phobius"/>
    </source>
</evidence>
<feature type="domain" description="Rhodopsin" evidence="7">
    <location>
        <begin position="93"/>
        <end position="357"/>
    </location>
</feature>
<sequence length="393" mass="42878">MPVAEKGDPHGAEYLADPLKGLGLLIDPEKKQSSNGELGKGPEGTMAASSCAFATPKLDHLQVLASIFLIRRIMSIGVLFWGLYLIALILMALRVASRISIRERLKADDYFAFSSFALLSVETAIHTAAVSPYIDAFNAAQNSADFGNALSESPALRENVTVVLRYSFASLIIFWLTVWCVKFSMLFFLRPIMLPIPVYLEGWYIVFGFTVMNLVGCFLIQFFGCLPFGLNFSIDNDSCVSGNSREPGKLYGTTALDTLSDVMIVILPTRHLFELPATKRQKAGLVVIFALGWIIVTLPSYLSIAALLAMGLVSDKTDQIAFSLVRAIHASRAGDDFLGPINQRWLAIWSHVECVVGQCSPPRETAILTIFSGDCGLSSANMGWVSEALEESA</sequence>
<keyword evidence="3 6" id="KW-1133">Transmembrane helix</keyword>
<comment type="similarity">
    <text evidence="5">Belongs to the SAT4 family.</text>
</comment>
<dbReference type="InterPro" id="IPR049326">
    <property type="entry name" value="Rhodopsin_dom_fungi"/>
</dbReference>
<evidence type="ECO:0000256" key="1">
    <source>
        <dbReference type="ARBA" id="ARBA00004141"/>
    </source>
</evidence>
<dbReference type="PANTHER" id="PTHR33048:SF162">
    <property type="entry name" value="SATRATOXIN BIOSYNTHESIS SC1 CLUSTER PROTEIN 4"/>
    <property type="match status" value="1"/>
</dbReference>
<comment type="subcellular location">
    <subcellularLocation>
        <location evidence="1">Membrane</location>
        <topology evidence="1">Multi-pass membrane protein</topology>
    </subcellularLocation>
</comment>